<dbReference type="PANTHER" id="PTHR43663:SF1">
    <property type="entry name" value="CHROMATE TRANSPORTER"/>
    <property type="match status" value="1"/>
</dbReference>
<evidence type="ECO:0000256" key="5">
    <source>
        <dbReference type="ARBA" id="ARBA00022989"/>
    </source>
</evidence>
<name>A0A6P1MG11_9FIRM</name>
<feature type="transmembrane region" description="Helical" evidence="7">
    <location>
        <begin position="6"/>
        <end position="29"/>
    </location>
</feature>
<evidence type="ECO:0000256" key="4">
    <source>
        <dbReference type="ARBA" id="ARBA00022692"/>
    </source>
</evidence>
<keyword evidence="3" id="KW-1003">Cell membrane</keyword>
<feature type="transmembrane region" description="Helical" evidence="7">
    <location>
        <begin position="69"/>
        <end position="97"/>
    </location>
</feature>
<dbReference type="RefSeq" id="WP_162361893.1">
    <property type="nucleotide sequence ID" value="NZ_CP047591.1"/>
</dbReference>
<evidence type="ECO:0000313" key="8">
    <source>
        <dbReference type="EMBL" id="QHI72123.1"/>
    </source>
</evidence>
<dbReference type="GO" id="GO:0015109">
    <property type="term" value="F:chromate transmembrane transporter activity"/>
    <property type="evidence" value="ECO:0007669"/>
    <property type="project" value="InterPro"/>
</dbReference>
<evidence type="ECO:0000256" key="6">
    <source>
        <dbReference type="ARBA" id="ARBA00023136"/>
    </source>
</evidence>
<feature type="transmembrane region" description="Helical" evidence="7">
    <location>
        <begin position="140"/>
        <end position="159"/>
    </location>
</feature>
<dbReference type="KEGG" id="amic:Ami3637_06650"/>
<evidence type="ECO:0000256" key="7">
    <source>
        <dbReference type="SAM" id="Phobius"/>
    </source>
</evidence>
<keyword evidence="4 7" id="KW-0812">Transmembrane</keyword>
<dbReference type="PANTHER" id="PTHR43663">
    <property type="entry name" value="CHROMATE TRANSPORT PROTEIN-RELATED"/>
    <property type="match status" value="1"/>
</dbReference>
<gene>
    <name evidence="8" type="ORF">Ami3637_06650</name>
</gene>
<proteinExistence type="inferred from homology"/>
<dbReference type="AlphaFoldDB" id="A0A6P1MG11"/>
<dbReference type="InterPro" id="IPR003370">
    <property type="entry name" value="Chromate_transpt"/>
</dbReference>
<evidence type="ECO:0000256" key="2">
    <source>
        <dbReference type="ARBA" id="ARBA00005262"/>
    </source>
</evidence>
<evidence type="ECO:0000313" key="9">
    <source>
        <dbReference type="Proteomes" id="UP000463883"/>
    </source>
</evidence>
<keyword evidence="5 7" id="KW-1133">Transmembrane helix</keyword>
<dbReference type="InterPro" id="IPR052518">
    <property type="entry name" value="CHR_Transporter"/>
</dbReference>
<dbReference type="Proteomes" id="UP000463883">
    <property type="component" value="Chromosome"/>
</dbReference>
<dbReference type="GO" id="GO:0005886">
    <property type="term" value="C:plasma membrane"/>
    <property type="evidence" value="ECO:0007669"/>
    <property type="project" value="UniProtKB-SubCell"/>
</dbReference>
<feature type="transmembrane region" description="Helical" evidence="7">
    <location>
        <begin position="109"/>
        <end position="128"/>
    </location>
</feature>
<comment type="similarity">
    <text evidence="2">Belongs to the chromate ion transporter (CHR) (TC 2.A.51) family.</text>
</comment>
<comment type="subcellular location">
    <subcellularLocation>
        <location evidence="1">Cell membrane</location>
        <topology evidence="1">Multi-pass membrane protein</topology>
    </subcellularLocation>
</comment>
<accession>A0A6P1MG11</accession>
<sequence>MIYLTLFLSFFKIGIFSFGGGLAMLPLIFQTVKQFGYMSPEEFSNLVALSQVTPGPVAVNAATYIGYDFAGLTGAICATLGVALPSFLLIITVMKFLDKFNENKGIEAAFTGIRPATVGLIAAAAVFVGESSLIDKSVDLLAGIQLIPSLVFIATIILAAKFKMSPVKIIMVMAVVGIIFCR</sequence>
<organism evidence="8 9">
    <name type="scientific">Aminipila terrae</name>
    <dbReference type="NCBI Taxonomy" id="2697030"/>
    <lineage>
        <taxon>Bacteria</taxon>
        <taxon>Bacillati</taxon>
        <taxon>Bacillota</taxon>
        <taxon>Clostridia</taxon>
        <taxon>Peptostreptococcales</taxon>
        <taxon>Anaerovoracaceae</taxon>
        <taxon>Aminipila</taxon>
    </lineage>
</organism>
<dbReference type="EMBL" id="CP047591">
    <property type="protein sequence ID" value="QHI72123.1"/>
    <property type="molecule type" value="Genomic_DNA"/>
</dbReference>
<evidence type="ECO:0000256" key="3">
    <source>
        <dbReference type="ARBA" id="ARBA00022475"/>
    </source>
</evidence>
<dbReference type="Pfam" id="PF02417">
    <property type="entry name" value="Chromate_transp"/>
    <property type="match status" value="1"/>
</dbReference>
<reference evidence="8 9" key="1">
    <citation type="submission" date="2020-01" db="EMBL/GenBank/DDBJ databases">
        <title>Genomic analysis of Aminipila sp. CBA3637.</title>
        <authorList>
            <person name="Kim Y.B."/>
            <person name="Roh S.W."/>
        </authorList>
    </citation>
    <scope>NUCLEOTIDE SEQUENCE [LARGE SCALE GENOMIC DNA]</scope>
    <source>
        <strain evidence="8 9">CBA3637</strain>
    </source>
</reference>
<keyword evidence="9" id="KW-1185">Reference proteome</keyword>
<evidence type="ECO:0000256" key="1">
    <source>
        <dbReference type="ARBA" id="ARBA00004651"/>
    </source>
</evidence>
<keyword evidence="6 7" id="KW-0472">Membrane</keyword>
<protein>
    <submittedName>
        <fullName evidence="8">Chromate transporter</fullName>
    </submittedName>
</protein>